<dbReference type="AlphaFoldDB" id="A0ABD0Y6B2"/>
<accession>A0ABD0Y6B2</accession>
<keyword evidence="2" id="KW-1185">Reference proteome</keyword>
<feature type="non-terminal residue" evidence="1">
    <location>
        <position position="1"/>
    </location>
</feature>
<comment type="caution">
    <text evidence="1">The sequence shown here is derived from an EMBL/GenBank/DDBJ whole genome shotgun (WGS) entry which is preliminary data.</text>
</comment>
<name>A0ABD0Y6B2_9HEMI</name>
<proteinExistence type="predicted"/>
<dbReference type="Proteomes" id="UP001558652">
    <property type="component" value="Unassembled WGS sequence"/>
</dbReference>
<organism evidence="1 2">
    <name type="scientific">Ranatra chinensis</name>
    <dbReference type="NCBI Taxonomy" id="642074"/>
    <lineage>
        <taxon>Eukaryota</taxon>
        <taxon>Metazoa</taxon>
        <taxon>Ecdysozoa</taxon>
        <taxon>Arthropoda</taxon>
        <taxon>Hexapoda</taxon>
        <taxon>Insecta</taxon>
        <taxon>Pterygota</taxon>
        <taxon>Neoptera</taxon>
        <taxon>Paraneoptera</taxon>
        <taxon>Hemiptera</taxon>
        <taxon>Heteroptera</taxon>
        <taxon>Panheteroptera</taxon>
        <taxon>Nepomorpha</taxon>
        <taxon>Nepidae</taxon>
        <taxon>Ranatrinae</taxon>
        <taxon>Ranatra</taxon>
    </lineage>
</organism>
<protein>
    <submittedName>
        <fullName evidence="1">Uncharacterized protein</fullName>
    </submittedName>
</protein>
<reference evidence="1 2" key="1">
    <citation type="submission" date="2024-07" db="EMBL/GenBank/DDBJ databases">
        <title>Chromosome-level genome assembly of the water stick insect Ranatra chinensis (Heteroptera: Nepidae).</title>
        <authorList>
            <person name="Liu X."/>
        </authorList>
    </citation>
    <scope>NUCLEOTIDE SEQUENCE [LARGE SCALE GENOMIC DNA]</scope>
    <source>
        <strain evidence="1">Cailab_2021Rc</strain>
        <tissue evidence="1">Muscle</tissue>
    </source>
</reference>
<sequence>FDVLGELEDSIVTCGLPLGAIWLRIEHLREATNFLPIESGEDPQRIVFVDDVSHLLFPINRAEVPRLIAIIFVLLKVPPLPMLDSFLEFVGLKKINWAIESSELLLTATYDYGIVQSKYEK</sequence>
<evidence type="ECO:0000313" key="1">
    <source>
        <dbReference type="EMBL" id="KAL1122792.1"/>
    </source>
</evidence>
<dbReference type="EMBL" id="JBFDAA010000013">
    <property type="protein sequence ID" value="KAL1122792.1"/>
    <property type="molecule type" value="Genomic_DNA"/>
</dbReference>
<gene>
    <name evidence="1" type="ORF">AAG570_003118</name>
</gene>
<evidence type="ECO:0000313" key="2">
    <source>
        <dbReference type="Proteomes" id="UP001558652"/>
    </source>
</evidence>